<evidence type="ECO:0008006" key="5">
    <source>
        <dbReference type="Google" id="ProtNLM"/>
    </source>
</evidence>
<accession>A0ABT0R205</accession>
<dbReference type="EMBL" id="JAKNCJ010000006">
    <property type="protein sequence ID" value="MCL6423926.1"/>
    <property type="molecule type" value="Genomic_DNA"/>
</dbReference>
<name>A0ABT0R205_9MICO</name>
<gene>
    <name evidence="3" type="ORF">Bequi_11145</name>
</gene>
<proteinExistence type="predicted"/>
<evidence type="ECO:0000256" key="2">
    <source>
        <dbReference type="SAM" id="Phobius"/>
    </source>
</evidence>
<keyword evidence="2" id="KW-0812">Transmembrane</keyword>
<feature type="transmembrane region" description="Helical" evidence="2">
    <location>
        <begin position="114"/>
        <end position="136"/>
    </location>
</feature>
<feature type="compositionally biased region" description="Low complexity" evidence="1">
    <location>
        <begin position="1"/>
        <end position="20"/>
    </location>
</feature>
<keyword evidence="2" id="KW-1133">Transmembrane helix</keyword>
<keyword evidence="2" id="KW-0472">Membrane</keyword>
<keyword evidence="4" id="KW-1185">Reference proteome</keyword>
<organism evidence="3 4">
    <name type="scientific">Brachybacterium equifaecis</name>
    <dbReference type="NCBI Taxonomy" id="2910770"/>
    <lineage>
        <taxon>Bacteria</taxon>
        <taxon>Bacillati</taxon>
        <taxon>Actinomycetota</taxon>
        <taxon>Actinomycetes</taxon>
        <taxon>Micrococcales</taxon>
        <taxon>Dermabacteraceae</taxon>
        <taxon>Brachybacterium</taxon>
    </lineage>
</organism>
<dbReference type="Proteomes" id="UP001203761">
    <property type="component" value="Unassembled WGS sequence"/>
</dbReference>
<feature type="region of interest" description="Disordered" evidence="1">
    <location>
        <begin position="1"/>
        <end position="23"/>
    </location>
</feature>
<feature type="transmembrane region" description="Helical" evidence="2">
    <location>
        <begin position="62"/>
        <end position="81"/>
    </location>
</feature>
<dbReference type="RefSeq" id="WP_249738006.1">
    <property type="nucleotide sequence ID" value="NZ_JAKNCJ010000006.1"/>
</dbReference>
<evidence type="ECO:0000256" key="1">
    <source>
        <dbReference type="SAM" id="MobiDB-lite"/>
    </source>
</evidence>
<protein>
    <recommendedName>
        <fullName evidence="5">Histidine kinase</fullName>
    </recommendedName>
</protein>
<evidence type="ECO:0000313" key="4">
    <source>
        <dbReference type="Proteomes" id="UP001203761"/>
    </source>
</evidence>
<feature type="transmembrane region" description="Helical" evidence="2">
    <location>
        <begin position="30"/>
        <end position="50"/>
    </location>
</feature>
<sequence length="167" mass="17449">MSSTRASSAPAPSGADESGLPPEPPRLRPLGVILLALEAAALAVLAVLMLSRAGSGDMGESFAIALGVFIAVFALGVALAARSLARRGRFGTGFGITWQLFQALVSASMLNYGIYVPGAIGLVLAIAAFVVLLQLVRTTPLPYSEEENGQRRRESDKAALIEELRGR</sequence>
<evidence type="ECO:0000313" key="3">
    <source>
        <dbReference type="EMBL" id="MCL6423926.1"/>
    </source>
</evidence>
<reference evidence="3" key="1">
    <citation type="submission" date="2022-02" db="EMBL/GenBank/DDBJ databases">
        <authorList>
            <person name="Lee M."/>
            <person name="Kim S.-J."/>
            <person name="Jung M.-Y."/>
        </authorList>
    </citation>
    <scope>NUCLEOTIDE SEQUENCE</scope>
    <source>
        <strain evidence="3">JHP9</strain>
    </source>
</reference>
<comment type="caution">
    <text evidence="3">The sequence shown here is derived from an EMBL/GenBank/DDBJ whole genome shotgun (WGS) entry which is preliminary data.</text>
</comment>